<dbReference type="Proteomes" id="UP000203589">
    <property type="component" value="Plasmid pSMS3-2"/>
</dbReference>
<feature type="domain" description="Thiamine pyrophosphate enzyme TPP-binding" evidence="1">
    <location>
        <begin position="3"/>
        <end position="111"/>
    </location>
</feature>
<keyword evidence="2" id="KW-0614">Plasmid</keyword>
<dbReference type="Gene3D" id="3.40.50.970">
    <property type="match status" value="1"/>
</dbReference>
<gene>
    <name evidence="2" type="ORF">ANTHELSMS3_04721</name>
</gene>
<organism evidence="2 3">
    <name type="scientific">Antarctobacter heliothermus</name>
    <dbReference type="NCBI Taxonomy" id="74033"/>
    <lineage>
        <taxon>Bacteria</taxon>
        <taxon>Pseudomonadati</taxon>
        <taxon>Pseudomonadota</taxon>
        <taxon>Alphaproteobacteria</taxon>
        <taxon>Rhodobacterales</taxon>
        <taxon>Roseobacteraceae</taxon>
        <taxon>Antarctobacter</taxon>
    </lineage>
</organism>
<dbReference type="InterPro" id="IPR029061">
    <property type="entry name" value="THDP-binding"/>
</dbReference>
<reference evidence="2 3" key="1">
    <citation type="submission" date="2017-07" db="EMBL/GenBank/DDBJ databases">
        <title>Genome Sequence of Antarctobacter heliothermus Strain SMS3 Isolated from a culture of the Diatom Skeletonema marinoi.</title>
        <authorList>
            <person name="Topel M."/>
            <person name="Pinder M.I.M."/>
            <person name="Johansson O.N."/>
            <person name="Kourtchenko O."/>
            <person name="Godhe A."/>
            <person name="Clarke A.K."/>
        </authorList>
    </citation>
    <scope>NUCLEOTIDE SEQUENCE [LARGE SCALE GENOMIC DNA]</scope>
    <source>
        <strain evidence="2 3">SMS3</strain>
        <plasmid evidence="3">Plasmid psms3-2</plasmid>
    </source>
</reference>
<dbReference type="AlphaFoldDB" id="A0A222EBP1"/>
<dbReference type="Pfam" id="PF02775">
    <property type="entry name" value="TPP_enzyme_C"/>
    <property type="match status" value="1"/>
</dbReference>
<dbReference type="GO" id="GO:0050695">
    <property type="term" value="F:benzoylformate decarboxylase activity"/>
    <property type="evidence" value="ECO:0007669"/>
    <property type="project" value="UniProtKB-EC"/>
</dbReference>
<evidence type="ECO:0000259" key="1">
    <source>
        <dbReference type="Pfam" id="PF02775"/>
    </source>
</evidence>
<evidence type="ECO:0000313" key="3">
    <source>
        <dbReference type="Proteomes" id="UP000203589"/>
    </source>
</evidence>
<dbReference type="EC" id="4.1.1.7" evidence="2"/>
<dbReference type="GO" id="GO:0030976">
    <property type="term" value="F:thiamine pyrophosphate binding"/>
    <property type="evidence" value="ECO:0007669"/>
    <property type="project" value="InterPro"/>
</dbReference>
<dbReference type="SUPFAM" id="SSF52518">
    <property type="entry name" value="Thiamin diphosphate-binding fold (THDP-binding)"/>
    <property type="match status" value="1"/>
</dbReference>
<proteinExistence type="predicted"/>
<name>A0A222EBP1_9RHOB</name>
<evidence type="ECO:0000313" key="2">
    <source>
        <dbReference type="EMBL" id="ASP23619.1"/>
    </source>
</evidence>
<accession>A0A222EBP1</accession>
<dbReference type="KEGG" id="aht:ANTHELSMS3_04721"/>
<protein>
    <submittedName>
        <fullName evidence="2">Benzoylformate decarboxylase</fullName>
        <ecNumber evidence="2">4.1.1.7</ecNumber>
    </submittedName>
</protein>
<dbReference type="InterPro" id="IPR011766">
    <property type="entry name" value="TPP_enzyme_TPP-bd"/>
</dbReference>
<keyword evidence="2" id="KW-0456">Lyase</keyword>
<geneLocation type="plasmid" evidence="3">
    <name>psms3-2</name>
</geneLocation>
<dbReference type="EMBL" id="CP022542">
    <property type="protein sequence ID" value="ASP23619.1"/>
    <property type="molecule type" value="Genomic_DNA"/>
</dbReference>
<dbReference type="GO" id="GO:0044281">
    <property type="term" value="P:small molecule metabolic process"/>
    <property type="evidence" value="ECO:0007669"/>
    <property type="project" value="UniProtKB-ARBA"/>
</dbReference>
<keyword evidence="3" id="KW-1185">Reference proteome</keyword>
<sequence length="127" mass="13715">MGVMGDGEFLQGVTALWTAAHYQIPALFIISNNRSNYNDEIHQAAMAKERGRPPQNRWVGQQIDKPAPDLAALARAQGVDAEGPVKNVPDLMAAIERGLAAVDAGKLYLIDAHVALGYTKKIVTRGH</sequence>